<dbReference type="STRING" id="283909.R7V498"/>
<dbReference type="EC" id="3.6.5.2" evidence="2"/>
<feature type="compositionally biased region" description="Polar residues" evidence="5">
    <location>
        <begin position="194"/>
        <end position="204"/>
    </location>
</feature>
<dbReference type="GO" id="GO:0003925">
    <property type="term" value="F:G protein activity"/>
    <property type="evidence" value="ECO:0007669"/>
    <property type="project" value="UniProtKB-EC"/>
</dbReference>
<name>R7V498_CAPTE</name>
<protein>
    <recommendedName>
        <fullName evidence="2">small monomeric GTPase</fullName>
        <ecNumber evidence="2">3.6.5.2</ecNumber>
    </recommendedName>
</protein>
<evidence type="ECO:0000313" key="7">
    <source>
        <dbReference type="EnsemblMetazoa" id="CapteP172726"/>
    </source>
</evidence>
<organism evidence="6">
    <name type="scientific">Capitella teleta</name>
    <name type="common">Polychaete worm</name>
    <dbReference type="NCBI Taxonomy" id="283909"/>
    <lineage>
        <taxon>Eukaryota</taxon>
        <taxon>Metazoa</taxon>
        <taxon>Spiralia</taxon>
        <taxon>Lophotrochozoa</taxon>
        <taxon>Annelida</taxon>
        <taxon>Polychaeta</taxon>
        <taxon>Sedentaria</taxon>
        <taxon>Scolecida</taxon>
        <taxon>Capitellidae</taxon>
        <taxon>Capitella</taxon>
    </lineage>
</organism>
<dbReference type="EMBL" id="AMQN01005142">
    <property type="status" value="NOT_ANNOTATED_CDS"/>
    <property type="molecule type" value="Genomic_DNA"/>
</dbReference>
<dbReference type="Gene3D" id="3.40.50.300">
    <property type="entry name" value="P-loop containing nucleotide triphosphate hydrolases"/>
    <property type="match status" value="1"/>
</dbReference>
<proteinExistence type="inferred from homology"/>
<dbReference type="InterPro" id="IPR001806">
    <property type="entry name" value="Small_GTPase"/>
</dbReference>
<dbReference type="Proteomes" id="UP000014760">
    <property type="component" value="Unassembled WGS sequence"/>
</dbReference>
<evidence type="ECO:0000256" key="1">
    <source>
        <dbReference type="ARBA" id="ARBA00008344"/>
    </source>
</evidence>
<feature type="region of interest" description="Disordered" evidence="5">
    <location>
        <begin position="194"/>
        <end position="219"/>
    </location>
</feature>
<gene>
    <name evidence="6" type="ORF">CAPTEDRAFT_172726</name>
</gene>
<dbReference type="SUPFAM" id="SSF52540">
    <property type="entry name" value="P-loop containing nucleoside triphosphate hydrolases"/>
    <property type="match status" value="1"/>
</dbReference>
<dbReference type="SMART" id="SM00173">
    <property type="entry name" value="RAS"/>
    <property type="match status" value="1"/>
</dbReference>
<dbReference type="NCBIfam" id="TIGR00231">
    <property type="entry name" value="small_GTP"/>
    <property type="match status" value="1"/>
</dbReference>
<comment type="similarity">
    <text evidence="1">Belongs to the small GTPase superfamily. Ras family.</text>
</comment>
<comment type="catalytic activity">
    <reaction evidence="4">
        <text>GTP + H2O = GDP + phosphate + H(+)</text>
        <dbReference type="Rhea" id="RHEA:19669"/>
        <dbReference type="ChEBI" id="CHEBI:15377"/>
        <dbReference type="ChEBI" id="CHEBI:15378"/>
        <dbReference type="ChEBI" id="CHEBI:37565"/>
        <dbReference type="ChEBI" id="CHEBI:43474"/>
        <dbReference type="ChEBI" id="CHEBI:58189"/>
        <dbReference type="EC" id="3.6.5.2"/>
    </reaction>
</comment>
<dbReference type="PANTHER" id="PTHR45704">
    <property type="entry name" value="RAS-LIKE FAMILY MEMBER 11"/>
    <property type="match status" value="1"/>
</dbReference>
<dbReference type="SMART" id="SM00174">
    <property type="entry name" value="RHO"/>
    <property type="match status" value="1"/>
</dbReference>
<evidence type="ECO:0000313" key="8">
    <source>
        <dbReference type="Proteomes" id="UP000014760"/>
    </source>
</evidence>
<dbReference type="AlphaFoldDB" id="R7V498"/>
<dbReference type="SMART" id="SM00175">
    <property type="entry name" value="RAB"/>
    <property type="match status" value="1"/>
</dbReference>
<evidence type="ECO:0000256" key="5">
    <source>
        <dbReference type="SAM" id="MobiDB-lite"/>
    </source>
</evidence>
<dbReference type="PROSITE" id="PS51419">
    <property type="entry name" value="RAB"/>
    <property type="match status" value="1"/>
</dbReference>
<dbReference type="EnsemblMetazoa" id="CapteT172726">
    <property type="protein sequence ID" value="CapteP172726"/>
    <property type="gene ID" value="CapteG172726"/>
</dbReference>
<evidence type="ECO:0000313" key="6">
    <source>
        <dbReference type="EMBL" id="ELU13399.1"/>
    </source>
</evidence>
<dbReference type="HOGENOM" id="CLU_041217_9_4_1"/>
<evidence type="ECO:0000256" key="3">
    <source>
        <dbReference type="ARBA" id="ARBA00022801"/>
    </source>
</evidence>
<dbReference type="EMBL" id="KB295236">
    <property type="protein sequence ID" value="ELU13399.1"/>
    <property type="molecule type" value="Genomic_DNA"/>
</dbReference>
<sequence>MTSYSVAVVGALGSGKSALTVKYITRRFIMEYDPTLEDVYSKTESVEGHDLTVNLMDTYHPHMVSTTTSNSSSEDYLRWAGAIIVVYSITSRSSFAVAKSYLELISQFARESSRPDIPVALVGNKVDLERYRTVSRHAGQELAAEYDCHFYETSAAEDYGSVEVVFHELIKDIARLTDQNVVIQPLYISEPATQTTVSNSNGNSHAPLKRTKSPKSADYFRVSSKKDEAKVLPRRQVSTFKLFNKSFKIFN</sequence>
<dbReference type="PROSITE" id="PS51421">
    <property type="entry name" value="RAS"/>
    <property type="match status" value="1"/>
</dbReference>
<accession>R7V498</accession>
<reference evidence="8" key="1">
    <citation type="submission" date="2012-12" db="EMBL/GenBank/DDBJ databases">
        <authorList>
            <person name="Hellsten U."/>
            <person name="Grimwood J."/>
            <person name="Chapman J.A."/>
            <person name="Shapiro H."/>
            <person name="Aerts A."/>
            <person name="Otillar R.P."/>
            <person name="Terry A.Y."/>
            <person name="Boore J.L."/>
            <person name="Simakov O."/>
            <person name="Marletaz F."/>
            <person name="Cho S.-J."/>
            <person name="Edsinger-Gonzales E."/>
            <person name="Havlak P."/>
            <person name="Kuo D.-H."/>
            <person name="Larsson T."/>
            <person name="Lv J."/>
            <person name="Arendt D."/>
            <person name="Savage R."/>
            <person name="Osoegawa K."/>
            <person name="de Jong P."/>
            <person name="Lindberg D.R."/>
            <person name="Seaver E.C."/>
            <person name="Weisblat D.A."/>
            <person name="Putnam N.H."/>
            <person name="Grigoriev I.V."/>
            <person name="Rokhsar D.S."/>
        </authorList>
    </citation>
    <scope>NUCLEOTIDE SEQUENCE</scope>
    <source>
        <strain evidence="8">I ESC-2004</strain>
    </source>
</reference>
<dbReference type="InterPro" id="IPR051065">
    <property type="entry name" value="Ras-related_GTPase"/>
</dbReference>
<dbReference type="Pfam" id="PF00071">
    <property type="entry name" value="Ras"/>
    <property type="match status" value="1"/>
</dbReference>
<reference evidence="6 8" key="2">
    <citation type="journal article" date="2013" name="Nature">
        <title>Insights into bilaterian evolution from three spiralian genomes.</title>
        <authorList>
            <person name="Simakov O."/>
            <person name="Marletaz F."/>
            <person name="Cho S.J."/>
            <person name="Edsinger-Gonzales E."/>
            <person name="Havlak P."/>
            <person name="Hellsten U."/>
            <person name="Kuo D.H."/>
            <person name="Larsson T."/>
            <person name="Lv J."/>
            <person name="Arendt D."/>
            <person name="Savage R."/>
            <person name="Osoegawa K."/>
            <person name="de Jong P."/>
            <person name="Grimwood J."/>
            <person name="Chapman J.A."/>
            <person name="Shapiro H."/>
            <person name="Aerts A."/>
            <person name="Otillar R.P."/>
            <person name="Terry A.Y."/>
            <person name="Boore J.L."/>
            <person name="Grigoriev I.V."/>
            <person name="Lindberg D.R."/>
            <person name="Seaver E.C."/>
            <person name="Weisblat D.A."/>
            <person name="Putnam N.H."/>
            <person name="Rokhsar D.S."/>
        </authorList>
    </citation>
    <scope>NUCLEOTIDE SEQUENCE</scope>
    <source>
        <strain evidence="6 8">I ESC-2004</strain>
    </source>
</reference>
<dbReference type="OMA" id="KRFGVMF"/>
<dbReference type="InterPro" id="IPR027417">
    <property type="entry name" value="P-loop_NTPase"/>
</dbReference>
<keyword evidence="3" id="KW-0378">Hydrolase</keyword>
<evidence type="ECO:0000256" key="2">
    <source>
        <dbReference type="ARBA" id="ARBA00011984"/>
    </source>
</evidence>
<reference evidence="7" key="3">
    <citation type="submission" date="2015-06" db="UniProtKB">
        <authorList>
            <consortium name="EnsemblMetazoa"/>
        </authorList>
    </citation>
    <scope>IDENTIFICATION</scope>
</reference>
<dbReference type="GO" id="GO:0005525">
    <property type="term" value="F:GTP binding"/>
    <property type="evidence" value="ECO:0007669"/>
    <property type="project" value="InterPro"/>
</dbReference>
<evidence type="ECO:0000256" key="4">
    <source>
        <dbReference type="ARBA" id="ARBA00048098"/>
    </source>
</evidence>
<dbReference type="OrthoDB" id="18798at2759"/>
<dbReference type="InterPro" id="IPR005225">
    <property type="entry name" value="Small_GTP-bd"/>
</dbReference>
<dbReference type="PRINTS" id="PR00449">
    <property type="entry name" value="RASTRNSFRMNG"/>
</dbReference>
<keyword evidence="8" id="KW-1185">Reference proteome</keyword>